<dbReference type="GO" id="GO:0006355">
    <property type="term" value="P:regulation of DNA-templated transcription"/>
    <property type="evidence" value="ECO:0007669"/>
    <property type="project" value="InterPro"/>
</dbReference>
<dbReference type="AlphaFoldDB" id="A0AAD2AED3"/>
<dbReference type="PANTHER" id="PTHR31662">
    <property type="entry name" value="BNAANNG10740D PROTEIN-RELATED"/>
    <property type="match status" value="1"/>
</dbReference>
<sequence length="373" mass="42001">MAPPAHSHTQPSQKEEEEEEPYSEDEDEEELSSEEPERKEESSGEEEEEDEGSSEEGEESEGDKEKEPKTQTPPPKSHSRNEEEDGSDSEPESDSSPSQFKLQPISKQPAPSAKRARQEDSNSEDSSRSQKKLKTVEKMSDPTSVSATSGGGGCIMRLWTEEDEIGLLKGMINFKSQKGVDPYADMGAFFDYIKQKLEVVSSRVQMSSKISRMKKRFLNAVEKGENGEDPVFSKPHECTAFDLSKKIWGAAVEKSKGSNTNRVVENVKKDKGKSEKSSKDEEQQIVRKEKEVGVDFWSNYPFLRRSFEANGVCQSLSMPDSVMGFVKEKMSLLGSAKAKDLEEKWKDLFEKETELYLEMLSLMREQTKLALGM</sequence>
<organism evidence="4 5">
    <name type="scientific">Fraxinus pennsylvanica</name>
    <dbReference type="NCBI Taxonomy" id="56036"/>
    <lineage>
        <taxon>Eukaryota</taxon>
        <taxon>Viridiplantae</taxon>
        <taxon>Streptophyta</taxon>
        <taxon>Embryophyta</taxon>
        <taxon>Tracheophyta</taxon>
        <taxon>Spermatophyta</taxon>
        <taxon>Magnoliopsida</taxon>
        <taxon>eudicotyledons</taxon>
        <taxon>Gunneridae</taxon>
        <taxon>Pentapetalae</taxon>
        <taxon>asterids</taxon>
        <taxon>lamiids</taxon>
        <taxon>Lamiales</taxon>
        <taxon>Oleaceae</taxon>
        <taxon>Oleeae</taxon>
        <taxon>Fraxinus</taxon>
    </lineage>
</organism>
<name>A0AAD2AED3_9LAMI</name>
<reference evidence="4" key="1">
    <citation type="submission" date="2023-05" db="EMBL/GenBank/DDBJ databases">
        <authorList>
            <person name="Huff M."/>
        </authorList>
    </citation>
    <scope>NUCLEOTIDE SEQUENCE</scope>
</reference>
<dbReference type="GO" id="GO:0005634">
    <property type="term" value="C:nucleus"/>
    <property type="evidence" value="ECO:0007669"/>
    <property type="project" value="TreeGrafter"/>
</dbReference>
<evidence type="ECO:0000259" key="3">
    <source>
        <dbReference type="Pfam" id="PF04504"/>
    </source>
</evidence>
<dbReference type="Pfam" id="PF04504">
    <property type="entry name" value="GeBP-like_DBD"/>
    <property type="match status" value="1"/>
</dbReference>
<comment type="similarity">
    <text evidence="1">Belongs to the GeBP family.</text>
</comment>
<feature type="domain" description="Glabrous enhancer-binding protein-like DBD" evidence="3">
    <location>
        <begin position="156"/>
        <end position="249"/>
    </location>
</feature>
<dbReference type="EMBL" id="OU503055">
    <property type="protein sequence ID" value="CAI9783577.1"/>
    <property type="molecule type" value="Genomic_DNA"/>
</dbReference>
<feature type="region of interest" description="Disordered" evidence="2">
    <location>
        <begin position="1"/>
        <end position="150"/>
    </location>
</feature>
<evidence type="ECO:0000256" key="2">
    <source>
        <dbReference type="SAM" id="MobiDB-lite"/>
    </source>
</evidence>
<evidence type="ECO:0000313" key="5">
    <source>
        <dbReference type="Proteomes" id="UP000834106"/>
    </source>
</evidence>
<evidence type="ECO:0000256" key="1">
    <source>
        <dbReference type="ARBA" id="ARBA00010820"/>
    </source>
</evidence>
<dbReference type="PANTHER" id="PTHR31662:SF33">
    <property type="entry name" value="DNA-BINDING STOREKEEPER PROTEIN TRANSCRIPTIONAL REGULATOR-LIKE PROTEIN"/>
    <property type="match status" value="1"/>
</dbReference>
<accession>A0AAD2AED3</accession>
<dbReference type="Proteomes" id="UP000834106">
    <property type="component" value="Chromosome 20"/>
</dbReference>
<feature type="compositionally biased region" description="Acidic residues" evidence="2">
    <location>
        <begin position="82"/>
        <end position="93"/>
    </location>
</feature>
<gene>
    <name evidence="4" type="ORF">FPE_LOCUS31098</name>
</gene>
<feature type="compositionally biased region" description="Basic and acidic residues" evidence="2">
    <location>
        <begin position="265"/>
        <end position="284"/>
    </location>
</feature>
<dbReference type="InterPro" id="IPR053932">
    <property type="entry name" value="GeBP-like_DBD"/>
</dbReference>
<protein>
    <recommendedName>
        <fullName evidence="3">Glabrous enhancer-binding protein-like DBD domain-containing protein</fullName>
    </recommendedName>
</protein>
<evidence type="ECO:0000313" key="4">
    <source>
        <dbReference type="EMBL" id="CAI9783577.1"/>
    </source>
</evidence>
<proteinExistence type="inferred from homology"/>
<dbReference type="InterPro" id="IPR007592">
    <property type="entry name" value="GEBP"/>
</dbReference>
<feature type="compositionally biased region" description="Basic and acidic residues" evidence="2">
    <location>
        <begin position="116"/>
        <end position="140"/>
    </location>
</feature>
<feature type="compositionally biased region" description="Acidic residues" evidence="2">
    <location>
        <begin position="43"/>
        <end position="62"/>
    </location>
</feature>
<feature type="region of interest" description="Disordered" evidence="2">
    <location>
        <begin position="259"/>
        <end position="284"/>
    </location>
</feature>
<keyword evidence="5" id="KW-1185">Reference proteome</keyword>
<feature type="compositionally biased region" description="Acidic residues" evidence="2">
    <location>
        <begin position="15"/>
        <end position="34"/>
    </location>
</feature>